<sequence>MKKKALSVLLTTCMMTSLLAGCGAKTEPQTAGDGASLEASESAEDSSESASEAEDESEDGATKGQGGTPWVNSELKSNVTADTVVDPKDDFHLYANKDWILENDIPDGYTQWSHYAERGLEVKNQCMELLKDETIEGHDAELVRTYNSLILDWESRNKLGVTELQEGYDKIVAVKSLEDVTKLLTDEETVYDYYNFVNFGAGVGLNDPETNIVIVDTPDLLLSDSAEYSERTDYGDMYYGYRKDMFVYMAQKFGMSEDEANKCFDQAFDFETKLASKIYSTNDMYADDYYDKINNEMSFDDASACSKTFPLKEILTASGYVYDGPYLVTTPDYFSYLDEIYTEENIEAIKSLLIVKYILPFSTSVDKETYDKKNELVAQYFGMSGTVSDEEMAYDSVIDSLPDSMQIVYIEKYGSEEDRQKMTELCQMVIDTYRELLSENEWASDEVKNYAIEKLDNITIHAAYPDKFNDTTGIDLTDCSLIEADTRIANHNIEENIKLMGQKVDHEKWADGMAVTDCNAFYNPSDNSINMIIGMMGEPFYSSDMSVEELYASIGAFWVGHEISHAFDSNGAQFDAEGYYRDWWTEADKEEFQKRVGKMDDYLDTIVAFGDDHFIGSNIDTEMVADMTGLQCALRMASKVEGFDYQKFFIKYAQMNASIATYSDEFSQLTQDAHPLNYSRTNVPVQQFDEFYEAFDVKEGDNMYLAPEDRLIIW</sequence>
<feature type="domain" description="Peptidase M13 N-terminal" evidence="11">
    <location>
        <begin position="87"/>
        <end position="465"/>
    </location>
</feature>
<comment type="cofactor">
    <cofactor evidence="1">
        <name>Zn(2+)</name>
        <dbReference type="ChEBI" id="CHEBI:29105"/>
    </cofactor>
</comment>
<dbReference type="PANTHER" id="PTHR11733:SF167">
    <property type="entry name" value="FI17812P1-RELATED"/>
    <property type="match status" value="1"/>
</dbReference>
<keyword evidence="6" id="KW-0862">Zinc</keyword>
<dbReference type="Gene3D" id="1.10.1380.10">
    <property type="entry name" value="Neutral endopeptidase , domain2"/>
    <property type="match status" value="1"/>
</dbReference>
<dbReference type="InterPro" id="IPR042089">
    <property type="entry name" value="Peptidase_M13_dom_2"/>
</dbReference>
<name>A0A1D9NYR4_9FIRM</name>
<evidence type="ECO:0000256" key="3">
    <source>
        <dbReference type="ARBA" id="ARBA00022670"/>
    </source>
</evidence>
<dbReference type="CDD" id="cd08662">
    <property type="entry name" value="M13"/>
    <property type="match status" value="1"/>
</dbReference>
<dbReference type="Pfam" id="PF05649">
    <property type="entry name" value="Peptidase_M13_N"/>
    <property type="match status" value="1"/>
</dbReference>
<feature type="signal peptide" evidence="9">
    <location>
        <begin position="1"/>
        <end position="20"/>
    </location>
</feature>
<keyword evidence="7" id="KW-0482">Metalloprotease</keyword>
<evidence type="ECO:0000256" key="4">
    <source>
        <dbReference type="ARBA" id="ARBA00022723"/>
    </source>
</evidence>
<keyword evidence="13" id="KW-1185">Reference proteome</keyword>
<dbReference type="SUPFAM" id="SSF55486">
    <property type="entry name" value="Metalloproteases ('zincins'), catalytic domain"/>
    <property type="match status" value="1"/>
</dbReference>
<feature type="compositionally biased region" description="Low complexity" evidence="8">
    <location>
        <begin position="31"/>
        <end position="40"/>
    </location>
</feature>
<evidence type="ECO:0000256" key="1">
    <source>
        <dbReference type="ARBA" id="ARBA00001947"/>
    </source>
</evidence>
<dbReference type="OrthoDB" id="9775677at2"/>
<dbReference type="InterPro" id="IPR024079">
    <property type="entry name" value="MetalloPept_cat_dom_sf"/>
</dbReference>
<evidence type="ECO:0000256" key="8">
    <source>
        <dbReference type="SAM" id="MobiDB-lite"/>
    </source>
</evidence>
<organism evidence="12 13">
    <name type="scientific">Butyrivibrio hungatei</name>
    <dbReference type="NCBI Taxonomy" id="185008"/>
    <lineage>
        <taxon>Bacteria</taxon>
        <taxon>Bacillati</taxon>
        <taxon>Bacillota</taxon>
        <taxon>Clostridia</taxon>
        <taxon>Lachnospirales</taxon>
        <taxon>Lachnospiraceae</taxon>
        <taxon>Butyrivibrio</taxon>
    </lineage>
</organism>
<dbReference type="AlphaFoldDB" id="A0A1D9NYR4"/>
<dbReference type="InterPro" id="IPR008753">
    <property type="entry name" value="Peptidase_M13_N"/>
</dbReference>
<dbReference type="KEGG" id="bhu:bhn_I0355"/>
<evidence type="ECO:0000256" key="7">
    <source>
        <dbReference type="ARBA" id="ARBA00023049"/>
    </source>
</evidence>
<protein>
    <submittedName>
        <fullName evidence="12">Peptidase M13 family</fullName>
    </submittedName>
</protein>
<dbReference type="GO" id="GO:0016485">
    <property type="term" value="P:protein processing"/>
    <property type="evidence" value="ECO:0007669"/>
    <property type="project" value="TreeGrafter"/>
</dbReference>
<dbReference type="GO" id="GO:0046872">
    <property type="term" value="F:metal ion binding"/>
    <property type="evidence" value="ECO:0007669"/>
    <property type="project" value="UniProtKB-KW"/>
</dbReference>
<dbReference type="PROSITE" id="PS51257">
    <property type="entry name" value="PROKAR_LIPOPROTEIN"/>
    <property type="match status" value="1"/>
</dbReference>
<dbReference type="InterPro" id="IPR000718">
    <property type="entry name" value="Peptidase_M13"/>
</dbReference>
<evidence type="ECO:0000256" key="5">
    <source>
        <dbReference type="ARBA" id="ARBA00022801"/>
    </source>
</evidence>
<keyword evidence="3" id="KW-0645">Protease</keyword>
<feature type="region of interest" description="Disordered" evidence="8">
    <location>
        <begin position="25"/>
        <end position="74"/>
    </location>
</feature>
<dbReference type="Pfam" id="PF01431">
    <property type="entry name" value="Peptidase_M13"/>
    <property type="match status" value="1"/>
</dbReference>
<dbReference type="InterPro" id="IPR018497">
    <property type="entry name" value="Peptidase_M13_C"/>
</dbReference>
<dbReference type="RefSeq" id="WP_071175169.1">
    <property type="nucleotide sequence ID" value="NZ_CP017831.1"/>
</dbReference>
<dbReference type="GO" id="GO:0004222">
    <property type="term" value="F:metalloendopeptidase activity"/>
    <property type="evidence" value="ECO:0007669"/>
    <property type="project" value="InterPro"/>
</dbReference>
<keyword evidence="9" id="KW-0732">Signal</keyword>
<evidence type="ECO:0000313" key="12">
    <source>
        <dbReference type="EMBL" id="AOZ95389.1"/>
    </source>
</evidence>
<feature type="compositionally biased region" description="Acidic residues" evidence="8">
    <location>
        <begin position="41"/>
        <end position="59"/>
    </location>
</feature>
<feature type="chain" id="PRO_5039036355" evidence="9">
    <location>
        <begin position="21"/>
        <end position="714"/>
    </location>
</feature>
<evidence type="ECO:0000259" key="11">
    <source>
        <dbReference type="Pfam" id="PF05649"/>
    </source>
</evidence>
<evidence type="ECO:0000256" key="2">
    <source>
        <dbReference type="ARBA" id="ARBA00007357"/>
    </source>
</evidence>
<evidence type="ECO:0000259" key="10">
    <source>
        <dbReference type="Pfam" id="PF01431"/>
    </source>
</evidence>
<dbReference type="EMBL" id="CP017831">
    <property type="protein sequence ID" value="AOZ95389.1"/>
    <property type="molecule type" value="Genomic_DNA"/>
</dbReference>
<feature type="domain" description="Peptidase M13 C-terminal" evidence="10">
    <location>
        <begin position="519"/>
        <end position="710"/>
    </location>
</feature>
<evidence type="ECO:0000256" key="9">
    <source>
        <dbReference type="SAM" id="SignalP"/>
    </source>
</evidence>
<dbReference type="GO" id="GO:0005886">
    <property type="term" value="C:plasma membrane"/>
    <property type="evidence" value="ECO:0007669"/>
    <property type="project" value="TreeGrafter"/>
</dbReference>
<dbReference type="PROSITE" id="PS51885">
    <property type="entry name" value="NEPRILYSIN"/>
    <property type="match status" value="1"/>
</dbReference>
<dbReference type="Gene3D" id="3.40.390.10">
    <property type="entry name" value="Collagenase (Catalytic Domain)"/>
    <property type="match status" value="1"/>
</dbReference>
<evidence type="ECO:0000256" key="6">
    <source>
        <dbReference type="ARBA" id="ARBA00022833"/>
    </source>
</evidence>
<keyword evidence="4" id="KW-0479">Metal-binding</keyword>
<dbReference type="PANTHER" id="PTHR11733">
    <property type="entry name" value="ZINC METALLOPROTEASE FAMILY M13 NEPRILYSIN-RELATED"/>
    <property type="match status" value="1"/>
</dbReference>
<comment type="similarity">
    <text evidence="2">Belongs to the peptidase M13 family.</text>
</comment>
<dbReference type="Proteomes" id="UP000179284">
    <property type="component" value="Chromosome I"/>
</dbReference>
<gene>
    <name evidence="12" type="ORF">bhn_I0355</name>
</gene>
<proteinExistence type="inferred from homology"/>
<evidence type="ECO:0000313" key="13">
    <source>
        <dbReference type="Proteomes" id="UP000179284"/>
    </source>
</evidence>
<reference evidence="13" key="1">
    <citation type="submission" date="2016-10" db="EMBL/GenBank/DDBJ databases">
        <title>The complete genome sequence of the rumen bacterium Butyrivibrio hungatei MB2003.</title>
        <authorList>
            <person name="Palevich N."/>
            <person name="Kelly W.J."/>
            <person name="Leahy S.C."/>
            <person name="Altermann E."/>
            <person name="Rakonjac J."/>
            <person name="Attwood G.T."/>
        </authorList>
    </citation>
    <scope>NUCLEOTIDE SEQUENCE [LARGE SCALE GENOMIC DNA]</scope>
    <source>
        <strain evidence="13">MB2003</strain>
    </source>
</reference>
<keyword evidence="5" id="KW-0378">Hydrolase</keyword>
<accession>A0A1D9NYR4</accession>